<feature type="transmembrane region" description="Helical" evidence="9">
    <location>
        <begin position="453"/>
        <end position="473"/>
    </location>
</feature>
<feature type="compositionally biased region" description="Gly residues" evidence="8">
    <location>
        <begin position="185"/>
        <end position="197"/>
    </location>
</feature>
<dbReference type="EMBL" id="GL378353">
    <property type="protein sequence ID" value="EFJ46057.1"/>
    <property type="molecule type" value="Genomic_DNA"/>
</dbReference>
<reference evidence="11 12" key="1">
    <citation type="journal article" date="2010" name="Science">
        <title>Genomic analysis of organismal complexity in the multicellular green alga Volvox carteri.</title>
        <authorList>
            <person name="Prochnik S.E."/>
            <person name="Umen J."/>
            <person name="Nedelcu A.M."/>
            <person name="Hallmann A."/>
            <person name="Miller S.M."/>
            <person name="Nishii I."/>
            <person name="Ferris P."/>
            <person name="Kuo A."/>
            <person name="Mitros T."/>
            <person name="Fritz-Laylin L.K."/>
            <person name="Hellsten U."/>
            <person name="Chapman J."/>
            <person name="Simakov O."/>
            <person name="Rensing S.A."/>
            <person name="Terry A."/>
            <person name="Pangilinan J."/>
            <person name="Kapitonov V."/>
            <person name="Jurka J."/>
            <person name="Salamov A."/>
            <person name="Shapiro H."/>
            <person name="Schmutz J."/>
            <person name="Grimwood J."/>
            <person name="Lindquist E."/>
            <person name="Lucas S."/>
            <person name="Grigoriev I.V."/>
            <person name="Schmitt R."/>
            <person name="Kirk D."/>
            <person name="Rokhsar D.S."/>
        </authorList>
    </citation>
    <scope>NUCLEOTIDE SEQUENCE [LARGE SCALE GENOMIC DNA]</scope>
    <source>
        <strain evidence="12">f. Nagariensis / Eve</strain>
    </source>
</reference>
<protein>
    <recommendedName>
        <fullName evidence="10">Amino acid transporter transmembrane domain-containing protein</fullName>
    </recommendedName>
</protein>
<dbReference type="KEGG" id="vcn:VOLCADRAFT_93560"/>
<dbReference type="GeneID" id="9627467"/>
<dbReference type="RefSeq" id="XP_002952807.1">
    <property type="nucleotide sequence ID" value="XM_002952761.1"/>
</dbReference>
<dbReference type="GO" id="GO:0016020">
    <property type="term" value="C:membrane"/>
    <property type="evidence" value="ECO:0007669"/>
    <property type="project" value="UniProtKB-SubCell"/>
</dbReference>
<comment type="subcellular location">
    <subcellularLocation>
        <location evidence="1">Membrane</location>
        <topology evidence="1">Multi-pass membrane protein</topology>
    </subcellularLocation>
</comment>
<keyword evidence="3" id="KW-0813">Transport</keyword>
<dbReference type="AlphaFoldDB" id="D8U2F9"/>
<keyword evidence="12" id="KW-1185">Reference proteome</keyword>
<keyword evidence="6 9" id="KW-1133">Transmembrane helix</keyword>
<evidence type="ECO:0000256" key="5">
    <source>
        <dbReference type="ARBA" id="ARBA00022970"/>
    </source>
</evidence>
<feature type="transmembrane region" description="Helical" evidence="9">
    <location>
        <begin position="393"/>
        <end position="413"/>
    </location>
</feature>
<dbReference type="Pfam" id="PF01490">
    <property type="entry name" value="Aa_trans"/>
    <property type="match status" value="1"/>
</dbReference>
<keyword evidence="5" id="KW-0029">Amino-acid transport</keyword>
<dbReference type="PANTHER" id="PTHR22950:SF458">
    <property type="entry name" value="SODIUM-COUPLED NEUTRAL AMINO ACID TRANSPORTER 11-RELATED"/>
    <property type="match status" value="1"/>
</dbReference>
<evidence type="ECO:0000313" key="11">
    <source>
        <dbReference type="EMBL" id="EFJ46057.1"/>
    </source>
</evidence>
<evidence type="ECO:0000256" key="6">
    <source>
        <dbReference type="ARBA" id="ARBA00022989"/>
    </source>
</evidence>
<evidence type="ECO:0000313" key="12">
    <source>
        <dbReference type="Proteomes" id="UP000001058"/>
    </source>
</evidence>
<name>D8U2F9_VOLCA</name>
<feature type="transmembrane region" description="Helical" evidence="9">
    <location>
        <begin position="142"/>
        <end position="160"/>
    </location>
</feature>
<dbReference type="OrthoDB" id="40134at2759"/>
<evidence type="ECO:0000256" key="9">
    <source>
        <dbReference type="SAM" id="Phobius"/>
    </source>
</evidence>
<dbReference type="STRING" id="3068.D8U2F9"/>
<dbReference type="PANTHER" id="PTHR22950">
    <property type="entry name" value="AMINO ACID TRANSPORTER"/>
    <property type="match status" value="1"/>
</dbReference>
<evidence type="ECO:0000256" key="7">
    <source>
        <dbReference type="ARBA" id="ARBA00023136"/>
    </source>
</evidence>
<dbReference type="GO" id="GO:0015179">
    <property type="term" value="F:L-amino acid transmembrane transporter activity"/>
    <property type="evidence" value="ECO:0007669"/>
    <property type="project" value="TreeGrafter"/>
</dbReference>
<keyword evidence="7 9" id="KW-0472">Membrane</keyword>
<feature type="transmembrane region" description="Helical" evidence="9">
    <location>
        <begin position="60"/>
        <end position="78"/>
    </location>
</feature>
<proteinExistence type="inferred from homology"/>
<evidence type="ECO:0000256" key="8">
    <source>
        <dbReference type="SAM" id="MobiDB-lite"/>
    </source>
</evidence>
<dbReference type="InterPro" id="IPR013057">
    <property type="entry name" value="AA_transpt_TM"/>
</dbReference>
<accession>D8U2F9</accession>
<dbReference type="InParanoid" id="D8U2F9"/>
<evidence type="ECO:0000256" key="2">
    <source>
        <dbReference type="ARBA" id="ARBA00008066"/>
    </source>
</evidence>
<feature type="region of interest" description="Disordered" evidence="8">
    <location>
        <begin position="183"/>
        <end position="234"/>
    </location>
</feature>
<feature type="transmembrane region" description="Helical" evidence="9">
    <location>
        <begin position="99"/>
        <end position="122"/>
    </location>
</feature>
<dbReference type="Proteomes" id="UP000001058">
    <property type="component" value="Unassembled WGS sequence"/>
</dbReference>
<sequence>MAAALIITTVRLMTEQPPDADTGDDGSGGVRLVATAAAAANSSGWALLVRGGGWHSGTELVTHHGFGGAMVGVMDIVFSFSGQENWMRFLTGMADSTQFTASVALSTAVLTPLLALVGAAGYAARGNDLDPSRPITSELRPGGWSLVVNGCVLVSVLISYQINLNVWARLVLGLCGPRSVREQLSGGGGGGGGGESDSGGEEKHEEHGWYGAGEGAGGSSAAVTHEAPQRGDDGADVAAAPVAEGIAAAEGLVVVQLPAPPPAAAAAATAAAAPVQPLSHPSEDLEATAPSAGDIAIAAAAAASDATAALMVKGTHGKLAEAAEAEAGAHRDITGIGIGGDDDELSQPLLYGTHGTAAYRHYLEERWRRRRLERRAGGGRGAAPPLPQGSQRLLWLLLTCCGGCFGYVAAFLLPYFSEVVAVIASVGDMALMLGLPCLCALQLLRLSRGERMLCWFLTGLAVVLSVFGAVLSIERLVDKVHGSR</sequence>
<comment type="similarity">
    <text evidence="2">Belongs to the amino acid/polyamine transporter 2 family.</text>
</comment>
<feature type="transmembrane region" description="Helical" evidence="9">
    <location>
        <begin position="419"/>
        <end position="441"/>
    </location>
</feature>
<evidence type="ECO:0000256" key="3">
    <source>
        <dbReference type="ARBA" id="ARBA00022448"/>
    </source>
</evidence>
<gene>
    <name evidence="11" type="ORF">VOLCADRAFT_93560</name>
</gene>
<evidence type="ECO:0000256" key="1">
    <source>
        <dbReference type="ARBA" id="ARBA00004141"/>
    </source>
</evidence>
<feature type="domain" description="Amino acid transporter transmembrane" evidence="10">
    <location>
        <begin position="65"/>
        <end position="178"/>
    </location>
</feature>
<evidence type="ECO:0000259" key="10">
    <source>
        <dbReference type="Pfam" id="PF01490"/>
    </source>
</evidence>
<organism evidence="12">
    <name type="scientific">Volvox carteri f. nagariensis</name>
    <dbReference type="NCBI Taxonomy" id="3068"/>
    <lineage>
        <taxon>Eukaryota</taxon>
        <taxon>Viridiplantae</taxon>
        <taxon>Chlorophyta</taxon>
        <taxon>core chlorophytes</taxon>
        <taxon>Chlorophyceae</taxon>
        <taxon>CS clade</taxon>
        <taxon>Chlamydomonadales</taxon>
        <taxon>Volvocaceae</taxon>
        <taxon>Volvox</taxon>
    </lineage>
</organism>
<evidence type="ECO:0000256" key="4">
    <source>
        <dbReference type="ARBA" id="ARBA00022692"/>
    </source>
</evidence>
<keyword evidence="4 9" id="KW-0812">Transmembrane</keyword>